<evidence type="ECO:0000256" key="5">
    <source>
        <dbReference type="ARBA" id="ARBA00023002"/>
    </source>
</evidence>
<feature type="signal peptide" evidence="7">
    <location>
        <begin position="1"/>
        <end position="17"/>
    </location>
</feature>
<dbReference type="GO" id="GO:0031543">
    <property type="term" value="F:peptidyl-proline dioxygenase activity"/>
    <property type="evidence" value="ECO:0007669"/>
    <property type="project" value="TreeGrafter"/>
</dbReference>
<keyword evidence="2" id="KW-0479">Metal-binding</keyword>
<keyword evidence="3" id="KW-0847">Vitamin C</keyword>
<evidence type="ECO:0000256" key="1">
    <source>
        <dbReference type="ARBA" id="ARBA00001961"/>
    </source>
</evidence>
<evidence type="ECO:0000259" key="8">
    <source>
        <dbReference type="PROSITE" id="PS51471"/>
    </source>
</evidence>
<dbReference type="Gene3D" id="2.60.120.620">
    <property type="entry name" value="q2cbj1_9rhob like domain"/>
    <property type="match status" value="1"/>
</dbReference>
<dbReference type="PROSITE" id="PS51471">
    <property type="entry name" value="FE2OG_OXY"/>
    <property type="match status" value="1"/>
</dbReference>
<dbReference type="EMBL" id="CAKKNE010000001">
    <property type="protein sequence ID" value="CAH0366426.1"/>
    <property type="molecule type" value="Genomic_DNA"/>
</dbReference>
<dbReference type="OrthoDB" id="76265at2759"/>
<keyword evidence="4" id="KW-0223">Dioxygenase</keyword>
<comment type="caution">
    <text evidence="9">The sequence shown here is derived from an EMBL/GenBank/DDBJ whole genome shotgun (WGS) entry which is preliminary data.</text>
</comment>
<evidence type="ECO:0000256" key="3">
    <source>
        <dbReference type="ARBA" id="ARBA00022896"/>
    </source>
</evidence>
<evidence type="ECO:0000256" key="2">
    <source>
        <dbReference type="ARBA" id="ARBA00022723"/>
    </source>
</evidence>
<dbReference type="PANTHER" id="PTHR12907">
    <property type="entry name" value="EGL NINE HOMOLOG-RELATED"/>
    <property type="match status" value="1"/>
</dbReference>
<dbReference type="GO" id="GO:0071456">
    <property type="term" value="P:cellular response to hypoxia"/>
    <property type="evidence" value="ECO:0007669"/>
    <property type="project" value="TreeGrafter"/>
</dbReference>
<protein>
    <recommendedName>
        <fullName evidence="8">Fe2OG dioxygenase domain-containing protein</fullName>
    </recommendedName>
</protein>
<dbReference type="InterPro" id="IPR006620">
    <property type="entry name" value="Pro_4_hyd_alph"/>
</dbReference>
<dbReference type="Proteomes" id="UP000789595">
    <property type="component" value="Unassembled WGS sequence"/>
</dbReference>
<dbReference type="InterPro" id="IPR044862">
    <property type="entry name" value="Pro_4_hyd_alph_FE2OG_OXY"/>
</dbReference>
<evidence type="ECO:0000313" key="10">
    <source>
        <dbReference type="Proteomes" id="UP000789595"/>
    </source>
</evidence>
<evidence type="ECO:0000313" key="9">
    <source>
        <dbReference type="EMBL" id="CAH0366426.1"/>
    </source>
</evidence>
<keyword evidence="10" id="KW-1185">Reference proteome</keyword>
<feature type="chain" id="PRO_5035199937" description="Fe2OG dioxygenase domain-containing protein" evidence="7">
    <location>
        <begin position="18"/>
        <end position="226"/>
    </location>
</feature>
<keyword evidence="6" id="KW-0408">Iron</keyword>
<reference evidence="9" key="1">
    <citation type="submission" date="2021-11" db="EMBL/GenBank/DDBJ databases">
        <authorList>
            <consortium name="Genoscope - CEA"/>
            <person name="William W."/>
        </authorList>
    </citation>
    <scope>NUCLEOTIDE SEQUENCE</scope>
</reference>
<dbReference type="PANTHER" id="PTHR12907:SF26">
    <property type="entry name" value="HIF PROLYL HYDROXYLASE, ISOFORM C"/>
    <property type="match status" value="1"/>
</dbReference>
<dbReference type="GO" id="GO:0031418">
    <property type="term" value="F:L-ascorbic acid binding"/>
    <property type="evidence" value="ECO:0007669"/>
    <property type="project" value="UniProtKB-KW"/>
</dbReference>
<dbReference type="InterPro" id="IPR005123">
    <property type="entry name" value="Oxoglu/Fe-dep_dioxygenase_dom"/>
</dbReference>
<name>A0A8J2SA91_9STRA</name>
<dbReference type="AlphaFoldDB" id="A0A8J2SA91"/>
<evidence type="ECO:0000256" key="4">
    <source>
        <dbReference type="ARBA" id="ARBA00022964"/>
    </source>
</evidence>
<evidence type="ECO:0000256" key="7">
    <source>
        <dbReference type="SAM" id="SignalP"/>
    </source>
</evidence>
<evidence type="ECO:0000256" key="6">
    <source>
        <dbReference type="ARBA" id="ARBA00023004"/>
    </source>
</evidence>
<accession>A0A8J2SA91</accession>
<gene>
    <name evidence="9" type="ORF">PECAL_1P29180</name>
</gene>
<dbReference type="InterPro" id="IPR051559">
    <property type="entry name" value="HIF_prolyl_hydroxylases"/>
</dbReference>
<dbReference type="SMART" id="SM00702">
    <property type="entry name" value="P4Hc"/>
    <property type="match status" value="1"/>
</dbReference>
<dbReference type="GO" id="GO:0008198">
    <property type="term" value="F:ferrous iron binding"/>
    <property type="evidence" value="ECO:0007669"/>
    <property type="project" value="TreeGrafter"/>
</dbReference>
<comment type="cofactor">
    <cofactor evidence="1">
        <name>L-ascorbate</name>
        <dbReference type="ChEBI" id="CHEBI:38290"/>
    </cofactor>
</comment>
<feature type="domain" description="Fe2OG dioxygenase" evidence="8">
    <location>
        <begin position="121"/>
        <end position="223"/>
    </location>
</feature>
<keyword evidence="5" id="KW-0560">Oxidoreductase</keyword>
<dbReference type="Pfam" id="PF13640">
    <property type="entry name" value="2OG-FeII_Oxy_3"/>
    <property type="match status" value="1"/>
</dbReference>
<proteinExistence type="predicted"/>
<sequence>MMFNALVVWLTAHECTALVLDPSFKQALAAGRVHREVGFAPERLVDDLRYDIDALEQLGRFGPAGSGPRAGGDTGMRSALFADPIDRPRDVGCFDAFAALWERLGIVREELMEGLDRDLIENVEVHYVRYPEGGYFQRHVDDYEANDGAPSRRSVSFICYLNDPGAPAWTERDGGALRVHSDGAYYEILPDAGSLVLFDSMAVEHEVRPTRRERTCLIGWFHAPTA</sequence>
<keyword evidence="7" id="KW-0732">Signal</keyword>
<organism evidence="9 10">
    <name type="scientific">Pelagomonas calceolata</name>
    <dbReference type="NCBI Taxonomy" id="35677"/>
    <lineage>
        <taxon>Eukaryota</taxon>
        <taxon>Sar</taxon>
        <taxon>Stramenopiles</taxon>
        <taxon>Ochrophyta</taxon>
        <taxon>Pelagophyceae</taxon>
        <taxon>Pelagomonadales</taxon>
        <taxon>Pelagomonadaceae</taxon>
        <taxon>Pelagomonas</taxon>
    </lineage>
</organism>